<dbReference type="RefSeq" id="XP_003147989.1">
    <property type="nucleotide sequence ID" value="XM_003147941.1"/>
</dbReference>
<accession>A0A1S0TMB8</accession>
<dbReference type="KEGG" id="loa:LOAG_12428"/>
<dbReference type="GeneID" id="9949888"/>
<organism evidence="1">
    <name type="scientific">Loa loa</name>
    <name type="common">Eye worm</name>
    <name type="synonym">Filaria loa</name>
    <dbReference type="NCBI Taxonomy" id="7209"/>
    <lineage>
        <taxon>Eukaryota</taxon>
        <taxon>Metazoa</taxon>
        <taxon>Ecdysozoa</taxon>
        <taxon>Nematoda</taxon>
        <taxon>Chromadorea</taxon>
        <taxon>Rhabditida</taxon>
        <taxon>Spirurina</taxon>
        <taxon>Spiruromorpha</taxon>
        <taxon>Filarioidea</taxon>
        <taxon>Onchocercidae</taxon>
        <taxon>Loa</taxon>
    </lineage>
</organism>
<dbReference type="EMBL" id="JH712467">
    <property type="protein sequence ID" value="EFO16081.1"/>
    <property type="molecule type" value="Genomic_DNA"/>
</dbReference>
<name>A0A1S0TMB8_LOALO</name>
<dbReference type="InParanoid" id="A0A1S0TMB8"/>
<sequence>MNTVSYVIPYALCIGDPQSIIQPSSLNYFQQCTQIGSYQPYNLLPTYPLPYLWQCPFQQQQPDRNITSTQPSIQRMGGSVMVYRLIFRPPFTWTFNCFCDCEEFVVLSTKKKNKKQQKKRILFIYHVFLGQHVNFTEADKYVKGQLREAVSGVT</sequence>
<protein>
    <submittedName>
        <fullName evidence="1">Uncharacterized protein</fullName>
    </submittedName>
</protein>
<gene>
    <name evidence="1" type="ORF">LOAG_12428</name>
</gene>
<proteinExistence type="predicted"/>
<dbReference type="AlphaFoldDB" id="A0A1S0TMB8"/>
<dbReference type="CTD" id="9949888"/>
<reference evidence="1" key="1">
    <citation type="submission" date="2012-04" db="EMBL/GenBank/DDBJ databases">
        <title>The Genome Sequence of Loa loa.</title>
        <authorList>
            <consortium name="The Broad Institute Genome Sequencing Platform"/>
            <consortium name="Broad Institute Genome Sequencing Center for Infectious Disease"/>
            <person name="Nutman T.B."/>
            <person name="Fink D.L."/>
            <person name="Russ C."/>
            <person name="Young S."/>
            <person name="Zeng Q."/>
            <person name="Gargeya S."/>
            <person name="Alvarado L."/>
            <person name="Berlin A."/>
            <person name="Chapman S.B."/>
            <person name="Chen Z."/>
            <person name="Freedman E."/>
            <person name="Gellesch M."/>
            <person name="Goldberg J."/>
            <person name="Griggs A."/>
            <person name="Gujja S."/>
            <person name="Heilman E.R."/>
            <person name="Heiman D."/>
            <person name="Howarth C."/>
            <person name="Mehta T."/>
            <person name="Neiman D."/>
            <person name="Pearson M."/>
            <person name="Roberts A."/>
            <person name="Saif S."/>
            <person name="Shea T."/>
            <person name="Shenoy N."/>
            <person name="Sisk P."/>
            <person name="Stolte C."/>
            <person name="Sykes S."/>
            <person name="White J."/>
            <person name="Yandava C."/>
            <person name="Haas B."/>
            <person name="Henn M.R."/>
            <person name="Nusbaum C."/>
            <person name="Birren B."/>
        </authorList>
    </citation>
    <scope>NUCLEOTIDE SEQUENCE [LARGE SCALE GENOMIC DNA]</scope>
</reference>
<evidence type="ECO:0000313" key="1">
    <source>
        <dbReference type="EMBL" id="EFO16081.1"/>
    </source>
</evidence>